<name>A0ABR4MXR9_9FUNG</name>
<gene>
    <name evidence="2" type="ORF">HK105_208427</name>
</gene>
<accession>A0ABR4MXR9</accession>
<organism evidence="2 3">
    <name type="scientific">Polyrhizophydium stewartii</name>
    <dbReference type="NCBI Taxonomy" id="2732419"/>
    <lineage>
        <taxon>Eukaryota</taxon>
        <taxon>Fungi</taxon>
        <taxon>Fungi incertae sedis</taxon>
        <taxon>Chytridiomycota</taxon>
        <taxon>Chytridiomycota incertae sedis</taxon>
        <taxon>Chytridiomycetes</taxon>
        <taxon>Rhizophydiales</taxon>
        <taxon>Rhizophydiales incertae sedis</taxon>
        <taxon>Polyrhizophydium</taxon>
    </lineage>
</organism>
<dbReference type="InterPro" id="IPR038291">
    <property type="entry name" value="SAP30_C_sf"/>
</dbReference>
<dbReference type="EMBL" id="JADGIZ020000077">
    <property type="protein sequence ID" value="KAL2912075.1"/>
    <property type="molecule type" value="Genomic_DNA"/>
</dbReference>
<protein>
    <recommendedName>
        <fullName evidence="1">Histone deacetylase complex subunit SAP30 Sin3 binding domain-containing protein</fullName>
    </recommendedName>
</protein>
<dbReference type="Gene3D" id="6.10.160.20">
    <property type="match status" value="1"/>
</dbReference>
<dbReference type="Pfam" id="PF13867">
    <property type="entry name" value="SAP30_Sin3_bdg"/>
    <property type="match status" value="1"/>
</dbReference>
<dbReference type="InterPro" id="IPR025718">
    <property type="entry name" value="SAP30_Sin3-bd"/>
</dbReference>
<feature type="domain" description="Histone deacetylase complex subunit SAP30 Sin3 binding" evidence="1">
    <location>
        <begin position="43"/>
        <end position="71"/>
    </location>
</feature>
<reference evidence="2 3" key="1">
    <citation type="submission" date="2023-09" db="EMBL/GenBank/DDBJ databases">
        <title>Pangenome analysis of Batrachochytrium dendrobatidis and related Chytrids.</title>
        <authorList>
            <person name="Yacoub M.N."/>
            <person name="Stajich J.E."/>
            <person name="James T.Y."/>
        </authorList>
    </citation>
    <scope>NUCLEOTIDE SEQUENCE [LARGE SCALE GENOMIC DNA]</scope>
    <source>
        <strain evidence="2 3">JEL0888</strain>
    </source>
</reference>
<evidence type="ECO:0000313" key="2">
    <source>
        <dbReference type="EMBL" id="KAL2912075.1"/>
    </source>
</evidence>
<keyword evidence="3" id="KW-1185">Reference proteome</keyword>
<proteinExistence type="predicted"/>
<evidence type="ECO:0000259" key="1">
    <source>
        <dbReference type="Pfam" id="PF13867"/>
    </source>
</evidence>
<sequence>MDFAGWSDAALQRYSRAFRLDARYKGQLASAAAQPRPRAMVSKEREQLVSQVAGHFSQQRINEQEVVADFLFSMQHRGQKLWLPPHMLDSPLTSAAAIAYSPRTVPRTAATPSS</sequence>
<evidence type="ECO:0000313" key="3">
    <source>
        <dbReference type="Proteomes" id="UP001527925"/>
    </source>
</evidence>
<comment type="caution">
    <text evidence="2">The sequence shown here is derived from an EMBL/GenBank/DDBJ whole genome shotgun (WGS) entry which is preliminary data.</text>
</comment>
<dbReference type="Proteomes" id="UP001527925">
    <property type="component" value="Unassembled WGS sequence"/>
</dbReference>